<evidence type="ECO:0000256" key="10">
    <source>
        <dbReference type="ARBA" id="ARBA00023114"/>
    </source>
</evidence>
<feature type="domain" description="Polysaccharide export protein N-terminal" evidence="16">
    <location>
        <begin position="34"/>
        <end position="106"/>
    </location>
</feature>
<organism evidence="19 20">
    <name type="scientific">Tectimicrobiota bacterium</name>
    <dbReference type="NCBI Taxonomy" id="2528274"/>
    <lineage>
        <taxon>Bacteria</taxon>
        <taxon>Pseudomonadati</taxon>
        <taxon>Nitrospinota/Tectimicrobiota group</taxon>
        <taxon>Candidatus Tectimicrobiota</taxon>
    </lineage>
</organism>
<evidence type="ECO:0000256" key="3">
    <source>
        <dbReference type="ARBA" id="ARBA00022448"/>
    </source>
</evidence>
<dbReference type="GO" id="GO:0006811">
    <property type="term" value="P:monoatomic ion transport"/>
    <property type="evidence" value="ECO:0007669"/>
    <property type="project" value="UniProtKB-KW"/>
</dbReference>
<feature type="chain" id="PRO_5037805645" evidence="15">
    <location>
        <begin position="34"/>
        <end position="280"/>
    </location>
</feature>
<keyword evidence="8" id="KW-0625">Polysaccharide transport</keyword>
<evidence type="ECO:0000313" key="20">
    <source>
        <dbReference type="Proteomes" id="UP000769766"/>
    </source>
</evidence>
<evidence type="ECO:0000256" key="4">
    <source>
        <dbReference type="ARBA" id="ARBA00022452"/>
    </source>
</evidence>
<dbReference type="InterPro" id="IPR054765">
    <property type="entry name" value="SLBB_dom"/>
</dbReference>
<dbReference type="Pfam" id="PF22461">
    <property type="entry name" value="SLBB_2"/>
    <property type="match status" value="1"/>
</dbReference>
<dbReference type="Proteomes" id="UP000769766">
    <property type="component" value="Unassembled WGS sequence"/>
</dbReference>
<keyword evidence="13" id="KW-0998">Cell outer membrane</keyword>
<keyword evidence="5" id="KW-0762">Sugar transport</keyword>
<evidence type="ECO:0000256" key="1">
    <source>
        <dbReference type="ARBA" id="ARBA00004571"/>
    </source>
</evidence>
<protein>
    <submittedName>
        <fullName evidence="19">SLBB domain-containing protein</fullName>
    </submittedName>
</protein>
<gene>
    <name evidence="19" type="ORF">HYY20_10710</name>
</gene>
<feature type="domain" description="SLBB" evidence="18">
    <location>
        <begin position="112"/>
        <end position="188"/>
    </location>
</feature>
<dbReference type="GO" id="GO:0009279">
    <property type="term" value="C:cell outer membrane"/>
    <property type="evidence" value="ECO:0007669"/>
    <property type="project" value="UniProtKB-SubCell"/>
</dbReference>
<evidence type="ECO:0000256" key="12">
    <source>
        <dbReference type="ARBA" id="ARBA00023139"/>
    </source>
</evidence>
<evidence type="ECO:0000259" key="18">
    <source>
        <dbReference type="Pfam" id="PF22461"/>
    </source>
</evidence>
<keyword evidence="3" id="KW-0813">Transport</keyword>
<dbReference type="PANTHER" id="PTHR33619">
    <property type="entry name" value="POLYSACCHARIDE EXPORT PROTEIN GFCE-RELATED"/>
    <property type="match status" value="1"/>
</dbReference>
<keyword evidence="9" id="KW-0406">Ion transport</keyword>
<dbReference type="InterPro" id="IPR049712">
    <property type="entry name" value="Poly_export"/>
</dbReference>
<keyword evidence="6" id="KW-0812">Transmembrane</keyword>
<evidence type="ECO:0000256" key="9">
    <source>
        <dbReference type="ARBA" id="ARBA00023065"/>
    </source>
</evidence>
<accession>A0A932CQM6</accession>
<dbReference type="GO" id="GO:0015159">
    <property type="term" value="F:polysaccharide transmembrane transporter activity"/>
    <property type="evidence" value="ECO:0007669"/>
    <property type="project" value="InterPro"/>
</dbReference>
<keyword evidence="12" id="KW-0564">Palmitate</keyword>
<evidence type="ECO:0000256" key="6">
    <source>
        <dbReference type="ARBA" id="ARBA00022692"/>
    </source>
</evidence>
<dbReference type="GO" id="GO:0015288">
    <property type="term" value="F:porin activity"/>
    <property type="evidence" value="ECO:0007669"/>
    <property type="project" value="UniProtKB-KW"/>
</dbReference>
<evidence type="ECO:0000256" key="5">
    <source>
        <dbReference type="ARBA" id="ARBA00022597"/>
    </source>
</evidence>
<keyword evidence="7 15" id="KW-0732">Signal</keyword>
<keyword evidence="14" id="KW-0449">Lipoprotein</keyword>
<dbReference type="AlphaFoldDB" id="A0A932CQM6"/>
<feature type="signal peptide" evidence="15">
    <location>
        <begin position="1"/>
        <end position="33"/>
    </location>
</feature>
<feature type="domain" description="Soluble ligand binding" evidence="17">
    <location>
        <begin position="196"/>
        <end position="242"/>
    </location>
</feature>
<comment type="caution">
    <text evidence="19">The sequence shown here is derived from an EMBL/GenBank/DDBJ whole genome shotgun (WGS) entry which is preliminary data.</text>
</comment>
<name>A0A932CQM6_UNCTE</name>
<evidence type="ECO:0000259" key="17">
    <source>
        <dbReference type="Pfam" id="PF10531"/>
    </source>
</evidence>
<dbReference type="InterPro" id="IPR003715">
    <property type="entry name" value="Poly_export_N"/>
</dbReference>
<dbReference type="GO" id="GO:0046930">
    <property type="term" value="C:pore complex"/>
    <property type="evidence" value="ECO:0007669"/>
    <property type="project" value="UniProtKB-KW"/>
</dbReference>
<evidence type="ECO:0000256" key="7">
    <source>
        <dbReference type="ARBA" id="ARBA00022729"/>
    </source>
</evidence>
<dbReference type="Pfam" id="PF02563">
    <property type="entry name" value="Poly_export"/>
    <property type="match status" value="1"/>
</dbReference>
<evidence type="ECO:0000256" key="14">
    <source>
        <dbReference type="ARBA" id="ARBA00023288"/>
    </source>
</evidence>
<keyword evidence="10" id="KW-0626">Porin</keyword>
<comment type="similarity">
    <text evidence="2">Belongs to the BexD/CtrA/VexA family.</text>
</comment>
<keyword evidence="11" id="KW-0472">Membrane</keyword>
<evidence type="ECO:0000256" key="8">
    <source>
        <dbReference type="ARBA" id="ARBA00023047"/>
    </source>
</evidence>
<keyword evidence="4" id="KW-1134">Transmembrane beta strand</keyword>
<evidence type="ECO:0000256" key="2">
    <source>
        <dbReference type="ARBA" id="ARBA00009450"/>
    </source>
</evidence>
<evidence type="ECO:0000259" key="16">
    <source>
        <dbReference type="Pfam" id="PF02563"/>
    </source>
</evidence>
<comment type="subcellular location">
    <subcellularLocation>
        <location evidence="1">Cell outer membrane</location>
        <topology evidence="1">Multi-pass membrane protein</topology>
    </subcellularLocation>
</comment>
<evidence type="ECO:0000256" key="11">
    <source>
        <dbReference type="ARBA" id="ARBA00023136"/>
    </source>
</evidence>
<evidence type="ECO:0000256" key="13">
    <source>
        <dbReference type="ARBA" id="ARBA00023237"/>
    </source>
</evidence>
<evidence type="ECO:0000256" key="15">
    <source>
        <dbReference type="SAM" id="SignalP"/>
    </source>
</evidence>
<dbReference type="Pfam" id="PF10531">
    <property type="entry name" value="SLBB"/>
    <property type="match status" value="1"/>
</dbReference>
<sequence>MRRSQRGKSWGPWLMRVVALSLLGMAISSGAWAKDYIIGDEDVLHISVWGNDKLSLTVPVRPDGKISLPLLNDLQASGLTALQLRESITLKLTEYMQNPNVTVIVTGINSFKVYVQGEVGSPGAHVLRGKVTLLELITMIGGPKETGDLRRAYLMRNGRKLPVDFHKLLREEDLTQNVFLEDDDSIVVPNSYEGRITVIGEVRSPQTVLFRDGMTVLDAILLSGGLTPFAKANRVVVMRENGHGKGKIEVKLGDVIKDGQLEKNIPIKPGDVIIVPKGWF</sequence>
<dbReference type="EMBL" id="JACPRF010000329">
    <property type="protein sequence ID" value="MBI2877341.1"/>
    <property type="molecule type" value="Genomic_DNA"/>
</dbReference>
<reference evidence="19" key="1">
    <citation type="submission" date="2020-07" db="EMBL/GenBank/DDBJ databases">
        <title>Huge and variable diversity of episymbiotic CPR bacteria and DPANN archaea in groundwater ecosystems.</title>
        <authorList>
            <person name="He C.Y."/>
            <person name="Keren R."/>
            <person name="Whittaker M."/>
            <person name="Farag I.F."/>
            <person name="Doudna J."/>
            <person name="Cate J.H.D."/>
            <person name="Banfield J.F."/>
        </authorList>
    </citation>
    <scope>NUCLEOTIDE SEQUENCE</scope>
    <source>
        <strain evidence="19">NC_groundwater_672_Ag_B-0.1um_62_36</strain>
    </source>
</reference>
<proteinExistence type="inferred from homology"/>
<evidence type="ECO:0000313" key="19">
    <source>
        <dbReference type="EMBL" id="MBI2877341.1"/>
    </source>
</evidence>
<dbReference type="InterPro" id="IPR019554">
    <property type="entry name" value="Soluble_ligand-bd"/>
</dbReference>
<dbReference type="Gene3D" id="3.10.560.10">
    <property type="entry name" value="Outer membrane lipoprotein wza domain like"/>
    <property type="match status" value="2"/>
</dbReference>
<dbReference type="PANTHER" id="PTHR33619:SF3">
    <property type="entry name" value="POLYSACCHARIDE EXPORT PROTEIN GFCE-RELATED"/>
    <property type="match status" value="1"/>
</dbReference>